<accession>A0A1G9GEL0</accession>
<dbReference type="Proteomes" id="UP000198510">
    <property type="component" value="Unassembled WGS sequence"/>
</dbReference>
<dbReference type="EMBL" id="FNFO01000004">
    <property type="protein sequence ID" value="SDK99090.1"/>
    <property type="molecule type" value="Genomic_DNA"/>
</dbReference>
<dbReference type="AlphaFoldDB" id="A0A1G9GEL0"/>
<proteinExistence type="predicted"/>
<reference evidence="1 2" key="1">
    <citation type="submission" date="2016-10" db="EMBL/GenBank/DDBJ databases">
        <authorList>
            <person name="de Groot N.N."/>
        </authorList>
    </citation>
    <scope>NUCLEOTIDE SEQUENCE [LARGE SCALE GENOMIC DNA]</scope>
    <source>
        <strain evidence="1 2">DSM 25186</strain>
    </source>
</reference>
<keyword evidence="2" id="KW-1185">Reference proteome</keyword>
<evidence type="ECO:0000313" key="1">
    <source>
        <dbReference type="EMBL" id="SDK99090.1"/>
    </source>
</evidence>
<protein>
    <recommendedName>
        <fullName evidence="3">Outer membrane protein beta-barrel domain-containing protein</fullName>
    </recommendedName>
</protein>
<sequence>MLLWVLLLTLVGAAQGLHAQSVLSLRPHYGMQVLTCSLEDRDGSPSWFRYNNFENHVPYGLLLHLRLNDRWSVASGWYRGGAGWSYKFKNPPGVHQRHARGGELDHYPLLGYYDLKQFRWGRLYRRPERISDLTYDNDDIFYLFLFRVQAFAGISYDHLVADGDDNKTEFINFGNLTHNVTNTVVTRRGASLWLGTALQFRHQGKDRLQLRLYYVQGLRKLVNIDLEYDWEGQTYRPQLGVRGSAFGIDVSYPIRLARFYRDGRPR</sequence>
<organism evidence="1 2">
    <name type="scientific">Catalinimonas alkaloidigena</name>
    <dbReference type="NCBI Taxonomy" id="1075417"/>
    <lineage>
        <taxon>Bacteria</taxon>
        <taxon>Pseudomonadati</taxon>
        <taxon>Bacteroidota</taxon>
        <taxon>Cytophagia</taxon>
        <taxon>Cytophagales</taxon>
        <taxon>Catalimonadaceae</taxon>
        <taxon>Catalinimonas</taxon>
    </lineage>
</organism>
<evidence type="ECO:0008006" key="3">
    <source>
        <dbReference type="Google" id="ProtNLM"/>
    </source>
</evidence>
<name>A0A1G9GEL0_9BACT</name>
<evidence type="ECO:0000313" key="2">
    <source>
        <dbReference type="Proteomes" id="UP000198510"/>
    </source>
</evidence>
<gene>
    <name evidence="1" type="ORF">SAMN05421823_10484</name>
</gene>